<dbReference type="Proteomes" id="UP000583929">
    <property type="component" value="Unassembled WGS sequence"/>
</dbReference>
<keyword evidence="5" id="KW-1185">Reference proteome</keyword>
<reference evidence="4 5" key="1">
    <citation type="journal article" date="2020" name="bioRxiv">
        <title>Sequence and annotation of 42 cannabis genomes reveals extensive copy number variation in cannabinoid synthesis and pathogen resistance genes.</title>
        <authorList>
            <person name="Mckernan K.J."/>
            <person name="Helbert Y."/>
            <person name="Kane L.T."/>
            <person name="Ebling H."/>
            <person name="Zhang L."/>
            <person name="Liu B."/>
            <person name="Eaton Z."/>
            <person name="Mclaughlin S."/>
            <person name="Kingan S."/>
            <person name="Baybayan P."/>
            <person name="Concepcion G."/>
            <person name="Jordan M."/>
            <person name="Riva A."/>
            <person name="Barbazuk W."/>
            <person name="Harkins T."/>
        </authorList>
    </citation>
    <scope>NUCLEOTIDE SEQUENCE [LARGE SCALE GENOMIC DNA]</scope>
    <source>
        <strain evidence="4 5">cv. Jamaican Lion 4</strain>
        <strain evidence="3">Father</strain>
        <strain evidence="2">Mother</strain>
        <tissue evidence="3">Leaf</tissue>
    </source>
</reference>
<accession>A0A7J6I7T1</accession>
<dbReference type="GO" id="GO:0010038">
    <property type="term" value="P:response to metal ion"/>
    <property type="evidence" value="ECO:0007669"/>
    <property type="project" value="InterPro"/>
</dbReference>
<dbReference type="EMBL" id="JAATIQ010000006">
    <property type="protein sequence ID" value="KAF4403059.1"/>
    <property type="molecule type" value="Genomic_DNA"/>
</dbReference>
<dbReference type="Proteomes" id="UP000525078">
    <property type="component" value="Unassembled WGS sequence"/>
</dbReference>
<feature type="domain" description="Phytochelatin synthase C-terminal" evidence="1">
    <location>
        <begin position="13"/>
        <end position="49"/>
    </location>
</feature>
<dbReference type="EMBL" id="JAATIP010000009">
    <property type="protein sequence ID" value="KAF4394824.1"/>
    <property type="molecule type" value="Genomic_DNA"/>
</dbReference>
<evidence type="ECO:0000259" key="1">
    <source>
        <dbReference type="Pfam" id="PF09328"/>
    </source>
</evidence>
<protein>
    <recommendedName>
        <fullName evidence="1">Phytochelatin synthase C-terminal domain-containing protein</fullName>
    </recommendedName>
</protein>
<gene>
    <name evidence="2" type="ORF">F8388_015730</name>
    <name evidence="3" type="ORF">G4B88_010511</name>
</gene>
<evidence type="ECO:0000313" key="3">
    <source>
        <dbReference type="EMBL" id="KAF4403059.1"/>
    </source>
</evidence>
<evidence type="ECO:0000313" key="4">
    <source>
        <dbReference type="Proteomes" id="UP000525078"/>
    </source>
</evidence>
<evidence type="ECO:0000313" key="2">
    <source>
        <dbReference type="EMBL" id="KAF4394824.1"/>
    </source>
</evidence>
<proteinExistence type="predicted"/>
<comment type="caution">
    <text evidence="3">The sequence shown here is derived from an EMBL/GenBank/DDBJ whole genome shotgun (WGS) entry which is preliminary data.</text>
</comment>
<dbReference type="GO" id="GO:0016756">
    <property type="term" value="F:glutathione gamma-glutamylcysteinyltransferase activity"/>
    <property type="evidence" value="ECO:0007669"/>
    <property type="project" value="InterPro"/>
</dbReference>
<dbReference type="InterPro" id="IPR015407">
    <property type="entry name" value="Phytochelatin_synthase_C"/>
</dbReference>
<organism evidence="3 5">
    <name type="scientific">Cannabis sativa</name>
    <name type="common">Hemp</name>
    <name type="synonym">Marijuana</name>
    <dbReference type="NCBI Taxonomy" id="3483"/>
    <lineage>
        <taxon>Eukaryota</taxon>
        <taxon>Viridiplantae</taxon>
        <taxon>Streptophyta</taxon>
        <taxon>Embryophyta</taxon>
        <taxon>Tracheophyta</taxon>
        <taxon>Spermatophyta</taxon>
        <taxon>Magnoliopsida</taxon>
        <taxon>eudicotyledons</taxon>
        <taxon>Gunneridae</taxon>
        <taxon>Pentapetalae</taxon>
        <taxon>rosids</taxon>
        <taxon>fabids</taxon>
        <taxon>Rosales</taxon>
        <taxon>Cannabaceae</taxon>
        <taxon>Cannabis</taxon>
    </lineage>
</organism>
<dbReference type="Pfam" id="PF09328">
    <property type="entry name" value="Phytochelatin_C"/>
    <property type="match status" value="1"/>
</dbReference>
<evidence type="ECO:0000313" key="5">
    <source>
        <dbReference type="Proteomes" id="UP000583929"/>
    </source>
</evidence>
<sequence>MGCNLFKSNFSTKLNEEVLKVVRETELIKHVSKWLISESSLCKQGVVTSHPYLLNPKLEDKKSCDLILAAKNI</sequence>
<dbReference type="AlphaFoldDB" id="A0A7J6I7T1"/>
<name>A0A7J6I7T1_CANSA</name>
<dbReference type="GO" id="GO:0046938">
    <property type="term" value="P:phytochelatin biosynthetic process"/>
    <property type="evidence" value="ECO:0007669"/>
    <property type="project" value="InterPro"/>
</dbReference>
<dbReference type="GO" id="GO:0046872">
    <property type="term" value="F:metal ion binding"/>
    <property type="evidence" value="ECO:0007669"/>
    <property type="project" value="InterPro"/>
</dbReference>